<proteinExistence type="predicted"/>
<keyword evidence="1" id="KW-1133">Transmembrane helix</keyword>
<feature type="transmembrane region" description="Helical" evidence="1">
    <location>
        <begin position="59"/>
        <end position="83"/>
    </location>
</feature>
<organism evidence="2 3">
    <name type="scientific">Paenibacillus bovis</name>
    <dbReference type="NCBI Taxonomy" id="1616788"/>
    <lineage>
        <taxon>Bacteria</taxon>
        <taxon>Bacillati</taxon>
        <taxon>Bacillota</taxon>
        <taxon>Bacilli</taxon>
        <taxon>Bacillales</taxon>
        <taxon>Paenibacillaceae</taxon>
        <taxon>Paenibacillus</taxon>
    </lineage>
</organism>
<evidence type="ECO:0000313" key="3">
    <source>
        <dbReference type="Proteomes" id="UP000078148"/>
    </source>
</evidence>
<dbReference type="KEGG" id="pbv:AR543_00835"/>
<dbReference type="AlphaFoldDB" id="A0A172ZBS7"/>
<dbReference type="RefSeq" id="WP_060530965.1">
    <property type="nucleotide sequence ID" value="NZ_CP013023.1"/>
</dbReference>
<protein>
    <recommendedName>
        <fullName evidence="4">YesK-like protein</fullName>
    </recommendedName>
</protein>
<reference evidence="2 3" key="2">
    <citation type="journal article" date="2016" name="Int. J. Syst. Evol. Microbiol.">
        <title>Paenibacillus bovis sp. nov., isolated from raw yak (Bos grunniens) milk.</title>
        <authorList>
            <person name="Gao C."/>
            <person name="Han J."/>
            <person name="Liu Z."/>
            <person name="Xu X."/>
            <person name="Hang F."/>
            <person name="Wu Z."/>
        </authorList>
    </citation>
    <scope>NUCLEOTIDE SEQUENCE [LARGE SCALE GENOMIC DNA]</scope>
    <source>
        <strain evidence="2 3">BD3526</strain>
    </source>
</reference>
<accession>A0A172ZBS7</accession>
<evidence type="ECO:0000256" key="1">
    <source>
        <dbReference type="SAM" id="Phobius"/>
    </source>
</evidence>
<keyword evidence="1" id="KW-0472">Membrane</keyword>
<reference evidence="3" key="1">
    <citation type="submission" date="2015-10" db="EMBL/GenBank/DDBJ databases">
        <title>Genome of Paenibacillus bovis sp. nov.</title>
        <authorList>
            <person name="Wu Z."/>
            <person name="Gao C."/>
            <person name="Liu Z."/>
            <person name="Zheng H."/>
        </authorList>
    </citation>
    <scope>NUCLEOTIDE SEQUENCE [LARGE SCALE GENOMIC DNA]</scope>
    <source>
        <strain evidence="3">BD3526</strain>
    </source>
</reference>
<feature type="transmembrane region" description="Helical" evidence="1">
    <location>
        <begin position="6"/>
        <end position="23"/>
    </location>
</feature>
<name>A0A172ZBS7_9BACL</name>
<keyword evidence="1" id="KW-0812">Transmembrane</keyword>
<gene>
    <name evidence="2" type="ORF">AR543_00835</name>
</gene>
<feature type="transmembrane region" description="Helical" evidence="1">
    <location>
        <begin position="35"/>
        <end position="53"/>
    </location>
</feature>
<dbReference type="EMBL" id="CP013023">
    <property type="protein sequence ID" value="ANF94717.1"/>
    <property type="molecule type" value="Genomic_DNA"/>
</dbReference>
<dbReference type="Proteomes" id="UP000078148">
    <property type="component" value="Chromosome"/>
</dbReference>
<evidence type="ECO:0000313" key="2">
    <source>
        <dbReference type="EMBL" id="ANF94717.1"/>
    </source>
</evidence>
<evidence type="ECO:0008006" key="4">
    <source>
        <dbReference type="Google" id="ProtNLM"/>
    </source>
</evidence>
<keyword evidence="3" id="KW-1185">Reference proteome</keyword>
<sequence length="93" mass="10161">MNTLMYIGAGLALVLLIISIILIRRRPGSATVRYIPGLAGVLIGAVLMLFSLFQYGWNALGYLVLSLIIIASSLIVLFIILVIGKRIAGQRRY</sequence>
<dbReference type="OrthoDB" id="9957746at2"/>